<dbReference type="Pfam" id="PF13302">
    <property type="entry name" value="Acetyltransf_3"/>
    <property type="match status" value="1"/>
</dbReference>
<dbReference type="RefSeq" id="WP_106342162.1">
    <property type="nucleotide sequence ID" value="NZ_PVTZ01000004.1"/>
</dbReference>
<keyword evidence="3" id="KW-1185">Reference proteome</keyword>
<evidence type="ECO:0000313" key="2">
    <source>
        <dbReference type="EMBL" id="PRZ15464.1"/>
    </source>
</evidence>
<gene>
    <name evidence="2" type="ORF">CLV36_104187</name>
</gene>
<dbReference type="EMBL" id="PVTZ01000004">
    <property type="protein sequence ID" value="PRZ15464.1"/>
    <property type="molecule type" value="Genomic_DNA"/>
</dbReference>
<accession>A0ABX5ESG1</accession>
<dbReference type="Gene3D" id="3.40.630.30">
    <property type="match status" value="1"/>
</dbReference>
<comment type="caution">
    <text evidence="2">The sequence shown here is derived from an EMBL/GenBank/DDBJ whole genome shotgun (WGS) entry which is preliminary data.</text>
</comment>
<name>A0ABX5ESG1_9BACL</name>
<dbReference type="InterPro" id="IPR000182">
    <property type="entry name" value="GNAT_dom"/>
</dbReference>
<dbReference type="PANTHER" id="PTHR43610:SF1">
    <property type="entry name" value="N-ACETYLTRANSFERASE DOMAIN-CONTAINING PROTEIN"/>
    <property type="match status" value="1"/>
</dbReference>
<sequence>MQLNGWRYSLHLLHPTHAEPLYSIVKDSPRLWDYMITPMTSLEDMKHNVNNALHAFAQGTMLPFVVIDSSTNTIVGATRLYDLYTDRLTAEIGHTYYAPYAQGTGINTECKYLLFQY</sequence>
<reference evidence="2 3" key="1">
    <citation type="submission" date="2018-03" db="EMBL/GenBank/DDBJ databases">
        <title>Genomic Encyclopedia of Archaeal and Bacterial Type Strains, Phase II (KMG-II): from individual species to whole genera.</title>
        <authorList>
            <person name="Goeker M."/>
        </authorList>
    </citation>
    <scope>NUCLEOTIDE SEQUENCE [LARGE SCALE GENOMIC DNA]</scope>
    <source>
        <strain evidence="2 3">RHA1</strain>
    </source>
</reference>
<feature type="domain" description="N-acetyltransferase" evidence="1">
    <location>
        <begin position="10"/>
        <end position="117"/>
    </location>
</feature>
<evidence type="ECO:0000313" key="3">
    <source>
        <dbReference type="Proteomes" id="UP000238836"/>
    </source>
</evidence>
<evidence type="ECO:0000259" key="1">
    <source>
        <dbReference type="Pfam" id="PF13302"/>
    </source>
</evidence>
<dbReference type="SUPFAM" id="SSF55729">
    <property type="entry name" value="Acyl-CoA N-acyltransferases (Nat)"/>
    <property type="match status" value="1"/>
</dbReference>
<organism evidence="2 3">
    <name type="scientific">Laceyella sediminis</name>
    <dbReference type="NCBI Taxonomy" id="573074"/>
    <lineage>
        <taxon>Bacteria</taxon>
        <taxon>Bacillati</taxon>
        <taxon>Bacillota</taxon>
        <taxon>Bacilli</taxon>
        <taxon>Bacillales</taxon>
        <taxon>Thermoactinomycetaceae</taxon>
        <taxon>Laceyella</taxon>
    </lineage>
</organism>
<dbReference type="PANTHER" id="PTHR43610">
    <property type="entry name" value="BLL6696 PROTEIN"/>
    <property type="match status" value="1"/>
</dbReference>
<dbReference type="Proteomes" id="UP000238836">
    <property type="component" value="Unassembled WGS sequence"/>
</dbReference>
<protein>
    <submittedName>
        <fullName evidence="2">Acetyltransferase (GNAT) family protein</fullName>
    </submittedName>
</protein>
<dbReference type="InterPro" id="IPR016181">
    <property type="entry name" value="Acyl_CoA_acyltransferase"/>
</dbReference>
<proteinExistence type="predicted"/>